<sequence>MIAPGSPEWLRLITPSKVPAILGVSRWQSQYALWHQMAGRLERSEPKAAQQDDFDYGHAAELAAAEYWRYKNPGWRISRGEVQFTNPHLPFEHVATIDRRASRGRGRRVVEIKTARDLAEYGDDGTGAVPQDYAAQILTQMLITGWHRQADVVLWPQYGKPRIYQVGWDADVAAVIVDRCTAWVESLAAGTPPDLDDSVSCYEAVRALHPDIDGSTVEIDPDLAVRYLALDAEKKDVEQQARAAKTRLLDAMGTARIAAVGGVKIADRRPARNDQVALYPATKNLELLQENAA</sequence>
<dbReference type="InterPro" id="IPR019080">
    <property type="entry name" value="YqaJ_viral_recombinase"/>
</dbReference>
<dbReference type="EMBL" id="BAAAZW010000006">
    <property type="protein sequence ID" value="GAA3962824.1"/>
    <property type="molecule type" value="Genomic_DNA"/>
</dbReference>
<dbReference type="InterPro" id="IPR011604">
    <property type="entry name" value="PDDEXK-like_dom_sf"/>
</dbReference>
<feature type="domain" description="YqaJ viral recombinase" evidence="1">
    <location>
        <begin position="13"/>
        <end position="146"/>
    </location>
</feature>
<evidence type="ECO:0000313" key="3">
    <source>
        <dbReference type="Proteomes" id="UP001418444"/>
    </source>
</evidence>
<dbReference type="Pfam" id="PF09588">
    <property type="entry name" value="YqaJ"/>
    <property type="match status" value="1"/>
</dbReference>
<organism evidence="2 3">
    <name type="scientific">Gordonia caeni</name>
    <dbReference type="NCBI Taxonomy" id="1007097"/>
    <lineage>
        <taxon>Bacteria</taxon>
        <taxon>Bacillati</taxon>
        <taxon>Actinomycetota</taxon>
        <taxon>Actinomycetes</taxon>
        <taxon>Mycobacteriales</taxon>
        <taxon>Gordoniaceae</taxon>
        <taxon>Gordonia</taxon>
    </lineage>
</organism>
<proteinExistence type="predicted"/>
<protein>
    <recommendedName>
        <fullName evidence="1">YqaJ viral recombinase domain-containing protein</fullName>
    </recommendedName>
</protein>
<dbReference type="InterPro" id="IPR011335">
    <property type="entry name" value="Restrct_endonuc-II-like"/>
</dbReference>
<evidence type="ECO:0000259" key="1">
    <source>
        <dbReference type="Pfam" id="PF09588"/>
    </source>
</evidence>
<accession>A0ABP7PDS1</accession>
<dbReference type="Gene3D" id="3.90.320.10">
    <property type="match status" value="1"/>
</dbReference>
<comment type="caution">
    <text evidence="2">The sequence shown here is derived from an EMBL/GenBank/DDBJ whole genome shotgun (WGS) entry which is preliminary data.</text>
</comment>
<keyword evidence="3" id="KW-1185">Reference proteome</keyword>
<dbReference type="SUPFAM" id="SSF52980">
    <property type="entry name" value="Restriction endonuclease-like"/>
    <property type="match status" value="1"/>
</dbReference>
<gene>
    <name evidence="2" type="ORF">GCM10022231_23830</name>
</gene>
<evidence type="ECO:0000313" key="2">
    <source>
        <dbReference type="EMBL" id="GAA3962824.1"/>
    </source>
</evidence>
<reference evidence="3" key="1">
    <citation type="journal article" date="2019" name="Int. J. Syst. Evol. Microbiol.">
        <title>The Global Catalogue of Microorganisms (GCM) 10K type strain sequencing project: providing services to taxonomists for standard genome sequencing and annotation.</title>
        <authorList>
            <consortium name="The Broad Institute Genomics Platform"/>
            <consortium name="The Broad Institute Genome Sequencing Center for Infectious Disease"/>
            <person name="Wu L."/>
            <person name="Ma J."/>
        </authorList>
    </citation>
    <scope>NUCLEOTIDE SEQUENCE [LARGE SCALE GENOMIC DNA]</scope>
    <source>
        <strain evidence="3">JCM 16923</strain>
    </source>
</reference>
<dbReference type="RefSeq" id="WP_344783973.1">
    <property type="nucleotide sequence ID" value="NZ_BAAAZW010000006.1"/>
</dbReference>
<name>A0ABP7PDS1_9ACTN</name>
<dbReference type="Proteomes" id="UP001418444">
    <property type="component" value="Unassembled WGS sequence"/>
</dbReference>